<dbReference type="Proteomes" id="UP001222027">
    <property type="component" value="Unassembled WGS sequence"/>
</dbReference>
<evidence type="ECO:0000313" key="2">
    <source>
        <dbReference type="Proteomes" id="UP001222027"/>
    </source>
</evidence>
<keyword evidence="2" id="KW-1185">Reference proteome</keyword>
<evidence type="ECO:0000313" key="1">
    <source>
        <dbReference type="EMBL" id="KAJ8513986.1"/>
    </source>
</evidence>
<gene>
    <name evidence="1" type="ORF">OPV22_004420</name>
</gene>
<dbReference type="PANTHER" id="PTHR36000:SF2">
    <property type="entry name" value="DEFECTIVE 1273 PROTEIN, PUTATIVE-RELATED"/>
    <property type="match status" value="1"/>
</dbReference>
<sequence length="239" mass="26366">MPRTPPSPHGNKDVGDIGSRRWLLLLPCSVFPCLPHLPFPSSSVAAQKPNPYAALPRSTVPRPMPNQSLTTGLRGFSMSNGGICLVPLSMSAAASGESDFELLEYHLEARLGRRKNTAEEVLLSDLKEEGFPGHLLLIVNFFTLLKLPGPYYPYRGRILIPHFANGGCCLYIAALTKYGVRNSPRKVETIHQFGVGGPTITYFADLFHPCCRLSLQFIQRCCKVGTLDVLDCVMNQKEH</sequence>
<accession>A0AAV8S3P0</accession>
<protein>
    <submittedName>
        <fullName evidence="1">Uncharacterized protein</fullName>
    </submittedName>
</protein>
<organism evidence="1 2">
    <name type="scientific">Ensete ventricosum</name>
    <name type="common">Abyssinian banana</name>
    <name type="synonym">Musa ensete</name>
    <dbReference type="NCBI Taxonomy" id="4639"/>
    <lineage>
        <taxon>Eukaryota</taxon>
        <taxon>Viridiplantae</taxon>
        <taxon>Streptophyta</taxon>
        <taxon>Embryophyta</taxon>
        <taxon>Tracheophyta</taxon>
        <taxon>Spermatophyta</taxon>
        <taxon>Magnoliopsida</taxon>
        <taxon>Liliopsida</taxon>
        <taxon>Zingiberales</taxon>
        <taxon>Musaceae</taxon>
        <taxon>Ensete</taxon>
    </lineage>
</organism>
<dbReference type="PANTHER" id="PTHR36000">
    <property type="entry name" value="DEFECTIVE 1273 PROTEIN, PUTATIVE-RELATED"/>
    <property type="match status" value="1"/>
</dbReference>
<dbReference type="EMBL" id="JAQQAF010000001">
    <property type="protein sequence ID" value="KAJ8513986.1"/>
    <property type="molecule type" value="Genomic_DNA"/>
</dbReference>
<comment type="caution">
    <text evidence="1">The sequence shown here is derived from an EMBL/GenBank/DDBJ whole genome shotgun (WGS) entry which is preliminary data.</text>
</comment>
<name>A0AAV8S3P0_ENSVE</name>
<proteinExistence type="predicted"/>
<dbReference type="AlphaFoldDB" id="A0AAV8S3P0"/>
<reference evidence="1 2" key="1">
    <citation type="submission" date="2022-12" db="EMBL/GenBank/DDBJ databases">
        <title>Chromosome-scale assembly of the Ensete ventricosum genome.</title>
        <authorList>
            <person name="Dussert Y."/>
            <person name="Stocks J."/>
            <person name="Wendawek A."/>
            <person name="Woldeyes F."/>
            <person name="Nichols R.A."/>
            <person name="Borrell J.S."/>
        </authorList>
    </citation>
    <scope>NUCLEOTIDE SEQUENCE [LARGE SCALE GENOMIC DNA]</scope>
    <source>
        <strain evidence="2">cv. Maze</strain>
        <tissue evidence="1">Seeds</tissue>
    </source>
</reference>